<sequence length="44" mass="4490">MLAQRCAAAQRLMPEAEVVGTGPWGVDPVAREAGLVGKSLTPGV</sequence>
<dbReference type="STRING" id="861266.ARTSIC4J27_493"/>
<evidence type="ECO:0000313" key="2">
    <source>
        <dbReference type="Proteomes" id="UP000035722"/>
    </source>
</evidence>
<dbReference type="EMBL" id="CAQI01000027">
    <property type="protein sequence ID" value="CCQ44567.1"/>
    <property type="molecule type" value="Genomic_DNA"/>
</dbReference>
<proteinExistence type="predicted"/>
<reference evidence="2" key="1">
    <citation type="journal article" date="2014" name="Genome Announc.">
        <title>Genome Sequence of Arthrobacter siccitolerans 4J27, a Xeroprotectant-Producing Desiccation-Tolerant Microorganism.</title>
        <authorList>
            <person name="Manzanera M."/>
            <person name="Santa-Cruz-Calvo L."/>
            <person name="Vilchez J.I."/>
            <person name="Garcia-Fontana C."/>
            <person name="Silva-Castro G.A."/>
            <person name="Calvo C."/>
            <person name="Gonzalez-Lopez J."/>
        </authorList>
    </citation>
    <scope>NUCLEOTIDE SEQUENCE [LARGE SCALE GENOMIC DNA]</scope>
    <source>
        <strain evidence="2">4J27</strain>
    </source>
</reference>
<dbReference type="Proteomes" id="UP000035722">
    <property type="component" value="Unassembled WGS sequence"/>
</dbReference>
<gene>
    <name evidence="1" type="ORF">ARTSIC4J27_493</name>
</gene>
<comment type="caution">
    <text evidence="1">The sequence shown here is derived from an EMBL/GenBank/DDBJ whole genome shotgun (WGS) entry which is preliminary data.</text>
</comment>
<keyword evidence="2" id="KW-1185">Reference proteome</keyword>
<dbReference type="AlphaFoldDB" id="A0A024GY83"/>
<protein>
    <submittedName>
        <fullName evidence="1">Uncharacterized protein</fullName>
    </submittedName>
</protein>
<evidence type="ECO:0000313" key="1">
    <source>
        <dbReference type="EMBL" id="CCQ44567.1"/>
    </source>
</evidence>
<accession>A0A024GY83</accession>
<name>A0A024GY83_9MICC</name>
<organism evidence="1 2">
    <name type="scientific">Pseudarthrobacter siccitolerans</name>
    <dbReference type="NCBI Taxonomy" id="861266"/>
    <lineage>
        <taxon>Bacteria</taxon>
        <taxon>Bacillati</taxon>
        <taxon>Actinomycetota</taxon>
        <taxon>Actinomycetes</taxon>
        <taxon>Micrococcales</taxon>
        <taxon>Micrococcaceae</taxon>
        <taxon>Pseudarthrobacter</taxon>
    </lineage>
</organism>